<reference evidence="1 2" key="1">
    <citation type="submission" date="2016-11" db="EMBL/GenBank/DDBJ databases">
        <authorList>
            <person name="Jaros S."/>
            <person name="Januszkiewicz K."/>
            <person name="Wedrychowicz H."/>
        </authorList>
    </citation>
    <scope>NUCLEOTIDE SEQUENCE [LARGE SCALE GENOMIC DNA]</scope>
    <source>
        <strain evidence="1 2">CGMCC 1.6102</strain>
    </source>
</reference>
<dbReference type="EMBL" id="FRCY01000004">
    <property type="protein sequence ID" value="SHM86652.1"/>
    <property type="molecule type" value="Genomic_DNA"/>
</dbReference>
<dbReference type="InterPro" id="IPR046601">
    <property type="entry name" value="DUF6660"/>
</dbReference>
<sequence length="109" mass="12182">MKYLSLIFATFTLMLSTVPIEGACRSNSYDGVYNYSNTESSQQESGNQDNENCPPLCGCQCSHVHAISFGNNRVIINLVFADNNKLPRNYNNGISFNLINAIWHPPKFS</sequence>
<evidence type="ECO:0000313" key="1">
    <source>
        <dbReference type="EMBL" id="SHM86652.1"/>
    </source>
</evidence>
<keyword evidence="2" id="KW-1185">Reference proteome</keyword>
<accession>A0A1M7M7J5</accession>
<evidence type="ECO:0000313" key="2">
    <source>
        <dbReference type="Proteomes" id="UP000184513"/>
    </source>
</evidence>
<dbReference type="Pfam" id="PF20365">
    <property type="entry name" value="DUF6660"/>
    <property type="match status" value="1"/>
</dbReference>
<organism evidence="1 2">
    <name type="scientific">Cyclobacterium lianum</name>
    <dbReference type="NCBI Taxonomy" id="388280"/>
    <lineage>
        <taxon>Bacteria</taxon>
        <taxon>Pseudomonadati</taxon>
        <taxon>Bacteroidota</taxon>
        <taxon>Cytophagia</taxon>
        <taxon>Cytophagales</taxon>
        <taxon>Cyclobacteriaceae</taxon>
        <taxon>Cyclobacterium</taxon>
    </lineage>
</organism>
<dbReference type="Proteomes" id="UP000184513">
    <property type="component" value="Unassembled WGS sequence"/>
</dbReference>
<gene>
    <name evidence="1" type="ORF">SAMN04488057_104144</name>
</gene>
<name>A0A1M7M7J5_9BACT</name>
<dbReference type="AlphaFoldDB" id="A0A1M7M7J5"/>
<dbReference type="RefSeq" id="WP_394333878.1">
    <property type="nucleotide sequence ID" value="NZ_FRCY01000004.1"/>
</dbReference>
<proteinExistence type="predicted"/>
<protein>
    <submittedName>
        <fullName evidence="1">Uncharacterized protein</fullName>
    </submittedName>
</protein>
<dbReference type="STRING" id="388280.SAMN04488057_104144"/>